<evidence type="ECO:0000256" key="2">
    <source>
        <dbReference type="ARBA" id="ARBA00023125"/>
    </source>
</evidence>
<sequence>MADIHTVAKEAGVSVATVSRVLNNHPSVSLKTRRKVEEVIEKLKYEPNMLGKSLRSSQSRLLLALIPNISNPFYAKVVSGIESVAKANRYNIMLCTTDSNPERELLYYDMVKKKLAEGLISIDPSSEFYEMLTTTNRYPVVICGEHVGNDHAPCVSIDNAKAAYKAVKHLIALGHRKIALVNSNIYTAGLRQQGYLKALEEHGIEVNPRWIAHADLNFENAQQDVRELLMTEDRPTAVFAVSDTIAISVLKAAKDLDIKVPEELVVSGFDNIDFSSVMNPTLTTISQPMFEMGSHSAAMLFKRIADRSAAIKNVILDHDLIIRESTMNY</sequence>
<accession>A0A398CF91</accession>
<dbReference type="PANTHER" id="PTHR30146">
    <property type="entry name" value="LACI-RELATED TRANSCRIPTIONAL REPRESSOR"/>
    <property type="match status" value="1"/>
</dbReference>
<dbReference type="RefSeq" id="WP_119151340.1">
    <property type="nucleotide sequence ID" value="NZ_JBHSOV010000014.1"/>
</dbReference>
<dbReference type="AlphaFoldDB" id="A0A398CF91"/>
<dbReference type="Pfam" id="PF00532">
    <property type="entry name" value="Peripla_BP_1"/>
    <property type="match status" value="1"/>
</dbReference>
<name>A0A398CF91_9BACL</name>
<dbReference type="InterPro" id="IPR010982">
    <property type="entry name" value="Lambda_DNA-bd_dom_sf"/>
</dbReference>
<dbReference type="InterPro" id="IPR028082">
    <property type="entry name" value="Peripla_BP_I"/>
</dbReference>
<comment type="caution">
    <text evidence="5">The sequence shown here is derived from an EMBL/GenBank/DDBJ whole genome shotgun (WGS) entry which is preliminary data.</text>
</comment>
<dbReference type="InterPro" id="IPR001761">
    <property type="entry name" value="Peripla_BP/Lac1_sug-bd_dom"/>
</dbReference>
<dbReference type="CDD" id="cd06284">
    <property type="entry name" value="PBP1_LacI-like"/>
    <property type="match status" value="1"/>
</dbReference>
<feature type="domain" description="HTH lacI-type" evidence="4">
    <location>
        <begin position="1"/>
        <end position="56"/>
    </location>
</feature>
<keyword evidence="1" id="KW-0805">Transcription regulation</keyword>
<dbReference type="Proteomes" id="UP000266340">
    <property type="component" value="Unassembled WGS sequence"/>
</dbReference>
<dbReference type="SUPFAM" id="SSF47413">
    <property type="entry name" value="lambda repressor-like DNA-binding domains"/>
    <property type="match status" value="1"/>
</dbReference>
<dbReference type="EMBL" id="QXJM01000040">
    <property type="protein sequence ID" value="RIE01075.1"/>
    <property type="molecule type" value="Genomic_DNA"/>
</dbReference>
<dbReference type="OrthoDB" id="9798934at2"/>
<dbReference type="Gene3D" id="3.40.50.2300">
    <property type="match status" value="2"/>
</dbReference>
<dbReference type="Gene3D" id="1.10.260.40">
    <property type="entry name" value="lambda repressor-like DNA-binding domains"/>
    <property type="match status" value="1"/>
</dbReference>
<protein>
    <submittedName>
        <fullName evidence="5">LacI family transcriptional regulator</fullName>
    </submittedName>
</protein>
<dbReference type="InterPro" id="IPR000843">
    <property type="entry name" value="HTH_LacI"/>
</dbReference>
<keyword evidence="3" id="KW-0804">Transcription</keyword>
<evidence type="ECO:0000259" key="4">
    <source>
        <dbReference type="PROSITE" id="PS50932"/>
    </source>
</evidence>
<keyword evidence="6" id="KW-1185">Reference proteome</keyword>
<dbReference type="PROSITE" id="PS50932">
    <property type="entry name" value="HTH_LACI_2"/>
    <property type="match status" value="1"/>
</dbReference>
<gene>
    <name evidence="5" type="ORF">D3H35_21870</name>
</gene>
<dbReference type="SUPFAM" id="SSF53822">
    <property type="entry name" value="Periplasmic binding protein-like I"/>
    <property type="match status" value="1"/>
</dbReference>
<evidence type="ECO:0000313" key="6">
    <source>
        <dbReference type="Proteomes" id="UP000266340"/>
    </source>
</evidence>
<evidence type="ECO:0000313" key="5">
    <source>
        <dbReference type="EMBL" id="RIE01075.1"/>
    </source>
</evidence>
<evidence type="ECO:0000256" key="3">
    <source>
        <dbReference type="ARBA" id="ARBA00023163"/>
    </source>
</evidence>
<keyword evidence="2" id="KW-0238">DNA-binding</keyword>
<dbReference type="GO" id="GO:0000976">
    <property type="term" value="F:transcription cis-regulatory region binding"/>
    <property type="evidence" value="ECO:0007669"/>
    <property type="project" value="TreeGrafter"/>
</dbReference>
<dbReference type="CDD" id="cd01392">
    <property type="entry name" value="HTH_LacI"/>
    <property type="match status" value="1"/>
</dbReference>
<dbReference type="SMART" id="SM00354">
    <property type="entry name" value="HTH_LACI"/>
    <property type="match status" value="1"/>
</dbReference>
<dbReference type="GO" id="GO:0003700">
    <property type="term" value="F:DNA-binding transcription factor activity"/>
    <property type="evidence" value="ECO:0007669"/>
    <property type="project" value="TreeGrafter"/>
</dbReference>
<reference evidence="5 6" key="1">
    <citation type="submission" date="2018-09" db="EMBL/GenBank/DDBJ databases">
        <title>Cohnella cavernae sp. nov., isolated from a karst cave.</title>
        <authorList>
            <person name="Zhu H."/>
        </authorList>
    </citation>
    <scope>NUCLEOTIDE SEQUENCE [LARGE SCALE GENOMIC DNA]</scope>
    <source>
        <strain evidence="5 6">K2E09-144</strain>
    </source>
</reference>
<dbReference type="Pfam" id="PF00356">
    <property type="entry name" value="LacI"/>
    <property type="match status" value="1"/>
</dbReference>
<dbReference type="PANTHER" id="PTHR30146:SF109">
    <property type="entry name" value="HTH-TYPE TRANSCRIPTIONAL REGULATOR GALS"/>
    <property type="match status" value="1"/>
</dbReference>
<evidence type="ECO:0000256" key="1">
    <source>
        <dbReference type="ARBA" id="ARBA00023015"/>
    </source>
</evidence>
<organism evidence="5 6">
    <name type="scientific">Cohnella faecalis</name>
    <dbReference type="NCBI Taxonomy" id="2315694"/>
    <lineage>
        <taxon>Bacteria</taxon>
        <taxon>Bacillati</taxon>
        <taxon>Bacillota</taxon>
        <taxon>Bacilli</taxon>
        <taxon>Bacillales</taxon>
        <taxon>Paenibacillaceae</taxon>
        <taxon>Cohnella</taxon>
    </lineage>
</organism>
<proteinExistence type="predicted"/>